<dbReference type="Gene3D" id="3.30.43.10">
    <property type="entry name" value="Uridine Diphospho-n-acetylenolpyruvylglucosamine Reductase, domain 2"/>
    <property type="match status" value="1"/>
</dbReference>
<dbReference type="PANTHER" id="PTHR42659:SF9">
    <property type="entry name" value="XANTHINE DEHYDROGENASE FAD-BINDING SUBUNIT XDHB-RELATED"/>
    <property type="match status" value="1"/>
</dbReference>
<evidence type="ECO:0000256" key="2">
    <source>
        <dbReference type="ARBA" id="ARBA00023002"/>
    </source>
</evidence>
<dbReference type="SUPFAM" id="SSF56176">
    <property type="entry name" value="FAD-binding/transporter-associated domain-like"/>
    <property type="match status" value="1"/>
</dbReference>
<dbReference type="InterPro" id="IPR005107">
    <property type="entry name" value="CO_DH_flav_C"/>
</dbReference>
<proteinExistence type="predicted"/>
<dbReference type="RefSeq" id="WP_187333767.1">
    <property type="nucleotide sequence ID" value="NZ_CP060490.1"/>
</dbReference>
<dbReference type="KEGG" id="ohi:H8790_04675"/>
<evidence type="ECO:0000313" key="5">
    <source>
        <dbReference type="Proteomes" id="UP000515960"/>
    </source>
</evidence>
<dbReference type="InterPro" id="IPR016169">
    <property type="entry name" value="FAD-bd_PCMH_sub2"/>
</dbReference>
<keyword evidence="5" id="KW-1185">Reference proteome</keyword>
<protein>
    <submittedName>
        <fullName evidence="4">Xanthine dehydrogenase family protein subunit M</fullName>
    </submittedName>
</protein>
<evidence type="ECO:0000259" key="3">
    <source>
        <dbReference type="PROSITE" id="PS51387"/>
    </source>
</evidence>
<feature type="domain" description="FAD-binding PCMH-type" evidence="3">
    <location>
        <begin position="1"/>
        <end position="175"/>
    </location>
</feature>
<dbReference type="InterPro" id="IPR002346">
    <property type="entry name" value="Mopterin_DH_FAD-bd"/>
</dbReference>
<reference evidence="4 5" key="1">
    <citation type="submission" date="2020-08" db="EMBL/GenBank/DDBJ databases">
        <authorList>
            <person name="Liu C."/>
            <person name="Sun Q."/>
        </authorList>
    </citation>
    <scope>NUCLEOTIDE SEQUENCE [LARGE SCALE GENOMIC DNA]</scope>
    <source>
        <strain evidence="4 5">NSJ-62</strain>
    </source>
</reference>
<organism evidence="4 5">
    <name type="scientific">Oscillibacter hominis</name>
    <dbReference type="NCBI Taxonomy" id="2763056"/>
    <lineage>
        <taxon>Bacteria</taxon>
        <taxon>Bacillati</taxon>
        <taxon>Bacillota</taxon>
        <taxon>Clostridia</taxon>
        <taxon>Eubacteriales</taxon>
        <taxon>Oscillospiraceae</taxon>
        <taxon>Oscillibacter</taxon>
    </lineage>
</organism>
<dbReference type="InterPro" id="IPR036318">
    <property type="entry name" value="FAD-bd_PCMH-like_sf"/>
</dbReference>
<dbReference type="InterPro" id="IPR036683">
    <property type="entry name" value="CO_DH_flav_C_dom_sf"/>
</dbReference>
<dbReference type="InterPro" id="IPR016167">
    <property type="entry name" value="FAD-bd_PCMH_sub1"/>
</dbReference>
<dbReference type="InterPro" id="IPR016166">
    <property type="entry name" value="FAD-bd_PCMH"/>
</dbReference>
<dbReference type="Gene3D" id="3.30.465.10">
    <property type="match status" value="1"/>
</dbReference>
<dbReference type="InterPro" id="IPR051312">
    <property type="entry name" value="Diverse_Substr_Oxidored"/>
</dbReference>
<dbReference type="Pfam" id="PF00941">
    <property type="entry name" value="FAD_binding_5"/>
    <property type="match status" value="1"/>
</dbReference>
<evidence type="ECO:0000256" key="1">
    <source>
        <dbReference type="ARBA" id="ARBA00022630"/>
    </source>
</evidence>
<dbReference type="GO" id="GO:0016491">
    <property type="term" value="F:oxidoreductase activity"/>
    <property type="evidence" value="ECO:0007669"/>
    <property type="project" value="UniProtKB-KW"/>
</dbReference>
<keyword evidence="1" id="KW-0285">Flavoprotein</keyword>
<name>A0A7G9B6Y3_9FIRM</name>
<dbReference type="Pfam" id="PF03450">
    <property type="entry name" value="CO_deh_flav_C"/>
    <property type="match status" value="1"/>
</dbReference>
<dbReference type="SMART" id="SM01092">
    <property type="entry name" value="CO_deh_flav_C"/>
    <property type="match status" value="1"/>
</dbReference>
<dbReference type="EMBL" id="CP060490">
    <property type="protein sequence ID" value="QNL45314.1"/>
    <property type="molecule type" value="Genomic_DNA"/>
</dbReference>
<dbReference type="AlphaFoldDB" id="A0A7G9B6Y3"/>
<evidence type="ECO:0000313" key="4">
    <source>
        <dbReference type="EMBL" id="QNL45314.1"/>
    </source>
</evidence>
<dbReference type="Gene3D" id="3.30.390.50">
    <property type="entry name" value="CO dehydrogenase flavoprotein, C-terminal domain"/>
    <property type="match status" value="1"/>
</dbReference>
<gene>
    <name evidence="4" type="ORF">H8790_04675</name>
</gene>
<keyword evidence="2" id="KW-0560">Oxidoreductase</keyword>
<sequence length="296" mass="32162">MERFELFSPTSVQEALALYQEHREAGCMYISGGTDLVPSMRKGALHPAVLIDLQPVGMDSIRLTADGTEIGAACTMKKLCSNKLIRSLWHALYLAAGSVGCTQTRGLATVGGNLCSGLPSMDTAPALLVYDAVLEIASASGFRRVGVEDFFVGPRKTCLRPGEILTKLLLPDREEHRKAHFIKFGRRNTLTLSIVNEAVGAVIRKNCLHQAHVAVGACAPTPVRIHGLEEYLEGRIAEEIEEQTVRELVAREIRPIDDFRASAEYRAALAGALVCKSLRVITGRSDPEDIVIGGRE</sequence>
<dbReference type="GO" id="GO:0071949">
    <property type="term" value="F:FAD binding"/>
    <property type="evidence" value="ECO:0007669"/>
    <property type="project" value="InterPro"/>
</dbReference>
<dbReference type="Proteomes" id="UP000515960">
    <property type="component" value="Chromosome"/>
</dbReference>
<dbReference type="SUPFAM" id="SSF55447">
    <property type="entry name" value="CO dehydrogenase flavoprotein C-terminal domain-like"/>
    <property type="match status" value="1"/>
</dbReference>
<accession>A0A7G9B6Y3</accession>
<dbReference type="PANTHER" id="PTHR42659">
    <property type="entry name" value="XANTHINE DEHYDROGENASE SUBUNIT C-RELATED"/>
    <property type="match status" value="1"/>
</dbReference>
<dbReference type="PROSITE" id="PS51387">
    <property type="entry name" value="FAD_PCMH"/>
    <property type="match status" value="1"/>
</dbReference>